<comment type="caution">
    <text evidence="3">The sequence shown here is derived from an EMBL/GenBank/DDBJ whole genome shotgun (WGS) entry which is preliminary data.</text>
</comment>
<keyword evidence="4" id="KW-1185">Reference proteome</keyword>
<dbReference type="PANTHER" id="PTHR46268:SF6">
    <property type="entry name" value="UNIVERSAL STRESS PROTEIN UP12"/>
    <property type="match status" value="1"/>
</dbReference>
<dbReference type="CDD" id="cd00293">
    <property type="entry name" value="USP-like"/>
    <property type="match status" value="1"/>
</dbReference>
<dbReference type="EMBL" id="JACHXQ010000012">
    <property type="protein sequence ID" value="MBB3185449.1"/>
    <property type="molecule type" value="Genomic_DNA"/>
</dbReference>
<dbReference type="Proteomes" id="UP000563050">
    <property type="component" value="Unassembled WGS sequence"/>
</dbReference>
<name>A0A7W5H0D6_9GAMM</name>
<accession>A0A7W5H0D6</accession>
<dbReference type="Pfam" id="PF00582">
    <property type="entry name" value="Usp"/>
    <property type="match status" value="1"/>
</dbReference>
<dbReference type="InterPro" id="IPR006015">
    <property type="entry name" value="Universal_stress_UspA"/>
</dbReference>
<comment type="similarity">
    <text evidence="1">Belongs to the universal stress protein A family.</text>
</comment>
<reference evidence="3 4" key="1">
    <citation type="submission" date="2020-08" db="EMBL/GenBank/DDBJ databases">
        <title>Genomic Encyclopedia of Type Strains, Phase III (KMG-III): the genomes of soil and plant-associated and newly described type strains.</title>
        <authorList>
            <person name="Whitman W."/>
        </authorList>
    </citation>
    <scope>NUCLEOTIDE SEQUENCE [LARGE SCALE GENOMIC DNA]</scope>
    <source>
        <strain evidence="3 4">CECT 7341</strain>
    </source>
</reference>
<dbReference type="Gene3D" id="3.40.50.620">
    <property type="entry name" value="HUPs"/>
    <property type="match status" value="1"/>
</dbReference>
<organism evidence="3 4">
    <name type="scientific">Halomonas fontilapidosi</name>
    <dbReference type="NCBI Taxonomy" id="616675"/>
    <lineage>
        <taxon>Bacteria</taxon>
        <taxon>Pseudomonadati</taxon>
        <taxon>Pseudomonadota</taxon>
        <taxon>Gammaproteobacteria</taxon>
        <taxon>Oceanospirillales</taxon>
        <taxon>Halomonadaceae</taxon>
        <taxon>Halomonas</taxon>
    </lineage>
</organism>
<evidence type="ECO:0000313" key="3">
    <source>
        <dbReference type="EMBL" id="MBB3185449.1"/>
    </source>
</evidence>
<dbReference type="InterPro" id="IPR006016">
    <property type="entry name" value="UspA"/>
</dbReference>
<evidence type="ECO:0000256" key="1">
    <source>
        <dbReference type="ARBA" id="ARBA00008791"/>
    </source>
</evidence>
<evidence type="ECO:0000313" key="4">
    <source>
        <dbReference type="Proteomes" id="UP000563050"/>
    </source>
</evidence>
<dbReference type="SUPFAM" id="SSF52402">
    <property type="entry name" value="Adenine nucleotide alpha hydrolases-like"/>
    <property type="match status" value="1"/>
</dbReference>
<dbReference type="PRINTS" id="PR01438">
    <property type="entry name" value="UNVRSLSTRESS"/>
</dbReference>
<feature type="domain" description="UspA" evidence="2">
    <location>
        <begin position="29"/>
        <end position="177"/>
    </location>
</feature>
<gene>
    <name evidence="3" type="ORF">FHR95_003030</name>
</gene>
<protein>
    <submittedName>
        <fullName evidence="3">Nucleotide-binding universal stress UspA family protein</fullName>
    </submittedName>
</protein>
<proteinExistence type="inferred from homology"/>
<dbReference type="PANTHER" id="PTHR46268">
    <property type="entry name" value="STRESS RESPONSE PROTEIN NHAX"/>
    <property type="match status" value="1"/>
</dbReference>
<sequence length="178" mass="18950">MPDSLQRLGLVQEGCPAVSRYVTERTDIMYQSILVPVDGSSHAEKALKVAVQLAKGTSATLHLMTVAEFPPDNIGLFTGGTPEPFSEEEREKLAAGMKEEAHKAIDAARAAVDFSGVDVDEVVRQGRPAELITKEAEKLGADVIIMGSRGISDVRGMVFGSVSHKVSHTADCSVITVT</sequence>
<dbReference type="InterPro" id="IPR014729">
    <property type="entry name" value="Rossmann-like_a/b/a_fold"/>
</dbReference>
<dbReference type="AlphaFoldDB" id="A0A7W5H0D6"/>
<evidence type="ECO:0000259" key="2">
    <source>
        <dbReference type="Pfam" id="PF00582"/>
    </source>
</evidence>
<dbReference type="RefSeq" id="WP_246378618.1">
    <property type="nucleotide sequence ID" value="NZ_JACHXQ010000012.1"/>
</dbReference>